<dbReference type="Gene3D" id="1.10.443.10">
    <property type="entry name" value="Intergrase catalytic core"/>
    <property type="match status" value="1"/>
</dbReference>
<evidence type="ECO:0000259" key="5">
    <source>
        <dbReference type="PROSITE" id="PS51898"/>
    </source>
</evidence>
<protein>
    <submittedName>
        <fullName evidence="6">Tyrosine-type recombinase/integrase</fullName>
    </submittedName>
</protein>
<dbReference type="Pfam" id="PF00589">
    <property type="entry name" value="Phage_integrase"/>
    <property type="match status" value="1"/>
</dbReference>
<accession>A0ABU4TQ96</accession>
<organism evidence="6 7">
    <name type="scientific">Lentzea kristufekii</name>
    <dbReference type="NCBI Taxonomy" id="3095430"/>
    <lineage>
        <taxon>Bacteria</taxon>
        <taxon>Bacillati</taxon>
        <taxon>Actinomycetota</taxon>
        <taxon>Actinomycetes</taxon>
        <taxon>Pseudonocardiales</taxon>
        <taxon>Pseudonocardiaceae</taxon>
        <taxon>Lentzea</taxon>
    </lineage>
</organism>
<reference evidence="6 7" key="1">
    <citation type="submission" date="2023-11" db="EMBL/GenBank/DDBJ databases">
        <title>Lentzea sokolovensis, sp. nov., Lentzea kristufkii, sp. nov., and Lentzea miocenensis, sp. nov., rare actinobacteria from Sokolov Coal Basin, Miocene lacustrine sediment, Czech Republic.</title>
        <authorList>
            <person name="Lara A."/>
            <person name="Kotroba L."/>
            <person name="Nouioui I."/>
            <person name="Neumann-Schaal M."/>
            <person name="Mast Y."/>
            <person name="Chronakova A."/>
        </authorList>
    </citation>
    <scope>NUCLEOTIDE SEQUENCE [LARGE SCALE GENOMIC DNA]</scope>
    <source>
        <strain evidence="6 7">BCCO 10_0798</strain>
    </source>
</reference>
<dbReference type="InterPro" id="IPR013762">
    <property type="entry name" value="Integrase-like_cat_sf"/>
</dbReference>
<dbReference type="RefSeq" id="WP_319984411.1">
    <property type="nucleotide sequence ID" value="NZ_JAXAVV010000005.1"/>
</dbReference>
<dbReference type="InterPro" id="IPR011010">
    <property type="entry name" value="DNA_brk_join_enz"/>
</dbReference>
<keyword evidence="3" id="KW-0233">DNA recombination</keyword>
<comment type="caution">
    <text evidence="6">The sequence shown here is derived from an EMBL/GenBank/DDBJ whole genome shotgun (WGS) entry which is preliminary data.</text>
</comment>
<dbReference type="Proteomes" id="UP001271792">
    <property type="component" value="Unassembled WGS sequence"/>
</dbReference>
<proteinExistence type="inferred from homology"/>
<evidence type="ECO:0000256" key="4">
    <source>
        <dbReference type="SAM" id="MobiDB-lite"/>
    </source>
</evidence>
<dbReference type="InterPro" id="IPR002104">
    <property type="entry name" value="Integrase_catalytic"/>
</dbReference>
<evidence type="ECO:0000256" key="3">
    <source>
        <dbReference type="ARBA" id="ARBA00023172"/>
    </source>
</evidence>
<feature type="region of interest" description="Disordered" evidence="4">
    <location>
        <begin position="320"/>
        <end position="347"/>
    </location>
</feature>
<feature type="domain" description="Tyr recombinase" evidence="5">
    <location>
        <begin position="103"/>
        <end position="303"/>
    </location>
</feature>
<sequence>MRDKRNFDSDTPTTEGYIVESYLRPQWGETPLNEIAQGAVQDWVDDLKDGKLRRSKTVSAPPSPGYIHRIYSVFNVSIKAAVKAEVLDASPCVGIELPKRPKRPKPYMTTKDAELLGSTLRSDYKDAVDFGLETGLRPNELTGMHASQADEEARGFWVTDVYVRRKKVIRGYPKDKDARFIPATDKAWEIYERRTAGRDLTTGCGIPHSDGAKCRSALVFLTVRNRPMNQDTLGYQLRTKAQKLGTATKSPYSVRRGFATRGAEGGMNAFELADVMGHSDIKITQEYVQRTRRTGDRMRAALAQPAGESTPRRARLKVIKGRGTGRGIARSSHRFPSAPKKSEEDAS</sequence>
<dbReference type="PANTHER" id="PTHR30349:SF41">
    <property type="entry name" value="INTEGRASE_RECOMBINASE PROTEIN MJ0367-RELATED"/>
    <property type="match status" value="1"/>
</dbReference>
<dbReference type="EMBL" id="JAXAVV010000005">
    <property type="protein sequence ID" value="MDX8050438.1"/>
    <property type="molecule type" value="Genomic_DNA"/>
</dbReference>
<keyword evidence="7" id="KW-1185">Reference proteome</keyword>
<gene>
    <name evidence="6" type="ORF">SK571_13685</name>
</gene>
<reference evidence="6 7" key="2">
    <citation type="submission" date="2023-11" db="EMBL/GenBank/DDBJ databases">
        <authorList>
            <person name="Lara A.C."/>
            <person name="Chronakova A."/>
        </authorList>
    </citation>
    <scope>NUCLEOTIDE SEQUENCE [LARGE SCALE GENOMIC DNA]</scope>
    <source>
        <strain evidence="6 7">BCCO 10_0798</strain>
    </source>
</reference>
<name>A0ABU4TQ96_9PSEU</name>
<comment type="similarity">
    <text evidence="1">Belongs to the 'phage' integrase family.</text>
</comment>
<dbReference type="InterPro" id="IPR050090">
    <property type="entry name" value="Tyrosine_recombinase_XerCD"/>
</dbReference>
<keyword evidence="2" id="KW-0238">DNA-binding</keyword>
<dbReference type="Gene3D" id="1.10.150.130">
    <property type="match status" value="1"/>
</dbReference>
<evidence type="ECO:0000256" key="1">
    <source>
        <dbReference type="ARBA" id="ARBA00008857"/>
    </source>
</evidence>
<dbReference type="PROSITE" id="PS51898">
    <property type="entry name" value="TYR_RECOMBINASE"/>
    <property type="match status" value="1"/>
</dbReference>
<evidence type="ECO:0000313" key="6">
    <source>
        <dbReference type="EMBL" id="MDX8050438.1"/>
    </source>
</evidence>
<evidence type="ECO:0000256" key="2">
    <source>
        <dbReference type="ARBA" id="ARBA00023125"/>
    </source>
</evidence>
<dbReference type="InterPro" id="IPR010998">
    <property type="entry name" value="Integrase_recombinase_N"/>
</dbReference>
<dbReference type="SUPFAM" id="SSF56349">
    <property type="entry name" value="DNA breaking-rejoining enzymes"/>
    <property type="match status" value="1"/>
</dbReference>
<dbReference type="PANTHER" id="PTHR30349">
    <property type="entry name" value="PHAGE INTEGRASE-RELATED"/>
    <property type="match status" value="1"/>
</dbReference>
<evidence type="ECO:0000313" key="7">
    <source>
        <dbReference type="Proteomes" id="UP001271792"/>
    </source>
</evidence>